<gene>
    <name evidence="1" type="ORF">CGI_10009398</name>
</gene>
<proteinExistence type="predicted"/>
<dbReference type="InParanoid" id="K1RKV5"/>
<sequence length="131" mass="14858">MSEVMCAACTKPNGFSRSIPEESARSTKESCQVYVASGPKLNEQPEPKLSPQILVLVSNDLVEISQINKETHETFGRKKIQEKCLKEGFQQLVGVVFKEDRGLTACEKTYSEFVRVIQVSEFYSKIYLRFV</sequence>
<dbReference type="EMBL" id="JH818093">
    <property type="protein sequence ID" value="EKC42250.1"/>
    <property type="molecule type" value="Genomic_DNA"/>
</dbReference>
<accession>K1RKV5</accession>
<evidence type="ECO:0000313" key="1">
    <source>
        <dbReference type="EMBL" id="EKC42250.1"/>
    </source>
</evidence>
<name>K1RKV5_MAGGI</name>
<protein>
    <submittedName>
        <fullName evidence="1">Uncharacterized protein</fullName>
    </submittedName>
</protein>
<dbReference type="AlphaFoldDB" id="K1RKV5"/>
<dbReference type="HOGENOM" id="CLU_1929620_0_0_1"/>
<reference evidence="1" key="1">
    <citation type="journal article" date="2012" name="Nature">
        <title>The oyster genome reveals stress adaptation and complexity of shell formation.</title>
        <authorList>
            <person name="Zhang G."/>
            <person name="Fang X."/>
            <person name="Guo X."/>
            <person name="Li L."/>
            <person name="Luo R."/>
            <person name="Xu F."/>
            <person name="Yang P."/>
            <person name="Zhang L."/>
            <person name="Wang X."/>
            <person name="Qi H."/>
            <person name="Xiong Z."/>
            <person name="Que H."/>
            <person name="Xie Y."/>
            <person name="Holland P.W."/>
            <person name="Paps J."/>
            <person name="Zhu Y."/>
            <person name="Wu F."/>
            <person name="Chen Y."/>
            <person name="Wang J."/>
            <person name="Peng C."/>
            <person name="Meng J."/>
            <person name="Yang L."/>
            <person name="Liu J."/>
            <person name="Wen B."/>
            <person name="Zhang N."/>
            <person name="Huang Z."/>
            <person name="Zhu Q."/>
            <person name="Feng Y."/>
            <person name="Mount A."/>
            <person name="Hedgecock D."/>
            <person name="Xu Z."/>
            <person name="Liu Y."/>
            <person name="Domazet-Loso T."/>
            <person name="Du Y."/>
            <person name="Sun X."/>
            <person name="Zhang S."/>
            <person name="Liu B."/>
            <person name="Cheng P."/>
            <person name="Jiang X."/>
            <person name="Li J."/>
            <person name="Fan D."/>
            <person name="Wang W."/>
            <person name="Fu W."/>
            <person name="Wang T."/>
            <person name="Wang B."/>
            <person name="Zhang J."/>
            <person name="Peng Z."/>
            <person name="Li Y."/>
            <person name="Li N."/>
            <person name="Wang J."/>
            <person name="Chen M."/>
            <person name="He Y."/>
            <person name="Tan F."/>
            <person name="Song X."/>
            <person name="Zheng Q."/>
            <person name="Huang R."/>
            <person name="Yang H."/>
            <person name="Du X."/>
            <person name="Chen L."/>
            <person name="Yang M."/>
            <person name="Gaffney P.M."/>
            <person name="Wang S."/>
            <person name="Luo L."/>
            <person name="She Z."/>
            <person name="Ming Y."/>
            <person name="Huang W."/>
            <person name="Zhang S."/>
            <person name="Huang B."/>
            <person name="Zhang Y."/>
            <person name="Qu T."/>
            <person name="Ni P."/>
            <person name="Miao G."/>
            <person name="Wang J."/>
            <person name="Wang Q."/>
            <person name="Steinberg C.E."/>
            <person name="Wang H."/>
            <person name="Li N."/>
            <person name="Qian L."/>
            <person name="Zhang G."/>
            <person name="Li Y."/>
            <person name="Yang H."/>
            <person name="Liu X."/>
            <person name="Wang J."/>
            <person name="Yin Y."/>
            <person name="Wang J."/>
        </authorList>
    </citation>
    <scope>NUCLEOTIDE SEQUENCE [LARGE SCALE GENOMIC DNA]</scope>
    <source>
        <strain evidence="1">05x7-T-G4-1.051#20</strain>
    </source>
</reference>
<organism evidence="1">
    <name type="scientific">Magallana gigas</name>
    <name type="common">Pacific oyster</name>
    <name type="synonym">Crassostrea gigas</name>
    <dbReference type="NCBI Taxonomy" id="29159"/>
    <lineage>
        <taxon>Eukaryota</taxon>
        <taxon>Metazoa</taxon>
        <taxon>Spiralia</taxon>
        <taxon>Lophotrochozoa</taxon>
        <taxon>Mollusca</taxon>
        <taxon>Bivalvia</taxon>
        <taxon>Autobranchia</taxon>
        <taxon>Pteriomorphia</taxon>
        <taxon>Ostreida</taxon>
        <taxon>Ostreoidea</taxon>
        <taxon>Ostreidae</taxon>
        <taxon>Magallana</taxon>
    </lineage>
</organism>